<dbReference type="GO" id="GO:0051117">
    <property type="term" value="F:ATPase binding"/>
    <property type="evidence" value="ECO:0007669"/>
    <property type="project" value="TreeGrafter"/>
</dbReference>
<evidence type="ECO:0000256" key="11">
    <source>
        <dbReference type="SAM" id="Coils"/>
    </source>
</evidence>
<dbReference type="Gene3D" id="1.20.1460.20">
    <property type="match status" value="1"/>
</dbReference>
<feature type="transmembrane region" description="Helical" evidence="10">
    <location>
        <begin position="452"/>
        <end position="484"/>
    </location>
</feature>
<dbReference type="OrthoDB" id="85892at2157"/>
<evidence type="ECO:0000256" key="4">
    <source>
        <dbReference type="ARBA" id="ARBA00022692"/>
    </source>
</evidence>
<feature type="transmembrane region" description="Helical" evidence="10">
    <location>
        <begin position="410"/>
        <end position="440"/>
    </location>
</feature>
<feature type="transmembrane region" description="Helical" evidence="10">
    <location>
        <begin position="504"/>
        <end position="523"/>
    </location>
</feature>
<proteinExistence type="inferred from homology"/>
<dbReference type="PANTHER" id="PTHR11629">
    <property type="entry name" value="VACUOLAR PROTON ATPASES"/>
    <property type="match status" value="1"/>
</dbReference>
<evidence type="ECO:0000256" key="3">
    <source>
        <dbReference type="ARBA" id="ARBA00022448"/>
    </source>
</evidence>
<feature type="transmembrane region" description="Helical" evidence="10">
    <location>
        <begin position="693"/>
        <end position="715"/>
    </location>
</feature>
<keyword evidence="6 10" id="KW-0406">Ion transport</keyword>
<evidence type="ECO:0000313" key="13">
    <source>
        <dbReference type="EMBL" id="SEN64816.1"/>
    </source>
</evidence>
<evidence type="ECO:0000256" key="1">
    <source>
        <dbReference type="ARBA" id="ARBA00004141"/>
    </source>
</evidence>
<evidence type="ECO:0000256" key="10">
    <source>
        <dbReference type="RuleBase" id="RU361189"/>
    </source>
</evidence>
<keyword evidence="14" id="KW-1185">Reference proteome</keyword>
<dbReference type="GO" id="GO:0033179">
    <property type="term" value="C:proton-transporting V-type ATPase, V0 domain"/>
    <property type="evidence" value="ECO:0007669"/>
    <property type="project" value="InterPro"/>
</dbReference>
<accession>A0A1H8I9V2</accession>
<feature type="transmembrane region" description="Helical" evidence="10">
    <location>
        <begin position="629"/>
        <end position="652"/>
    </location>
</feature>
<dbReference type="Gene3D" id="3.30.70.2170">
    <property type="match status" value="1"/>
</dbReference>
<keyword evidence="5 10" id="KW-1133">Transmembrane helix</keyword>
<dbReference type="Pfam" id="PF01496">
    <property type="entry name" value="V_ATPase_I"/>
    <property type="match status" value="1"/>
</dbReference>
<feature type="transmembrane region" description="Helical" evidence="10">
    <location>
        <begin position="544"/>
        <end position="569"/>
    </location>
</feature>
<keyword evidence="3 10" id="KW-0813">Transport</keyword>
<feature type="transmembrane region" description="Helical" evidence="10">
    <location>
        <begin position="589"/>
        <end position="608"/>
    </location>
</feature>
<evidence type="ECO:0000256" key="5">
    <source>
        <dbReference type="ARBA" id="ARBA00022989"/>
    </source>
</evidence>
<comment type="similarity">
    <text evidence="2 10">Belongs to the V-ATPase 116 kDa subunit family.</text>
</comment>
<dbReference type="EMBL" id="FOCX01000004">
    <property type="protein sequence ID" value="SEN64816.1"/>
    <property type="molecule type" value="Genomic_DNA"/>
</dbReference>
<evidence type="ECO:0000256" key="6">
    <source>
        <dbReference type="ARBA" id="ARBA00023065"/>
    </source>
</evidence>
<feature type="region of interest" description="Disordered" evidence="12">
    <location>
        <begin position="312"/>
        <end position="380"/>
    </location>
</feature>
<organism evidence="13 14">
    <name type="scientific">Halorientalis persicus</name>
    <dbReference type="NCBI Taxonomy" id="1367881"/>
    <lineage>
        <taxon>Archaea</taxon>
        <taxon>Methanobacteriati</taxon>
        <taxon>Methanobacteriota</taxon>
        <taxon>Stenosarchaea group</taxon>
        <taxon>Halobacteria</taxon>
        <taxon>Halobacteriales</taxon>
        <taxon>Haloarculaceae</taxon>
        <taxon>Halorientalis</taxon>
    </lineage>
</organism>
<evidence type="ECO:0000256" key="7">
    <source>
        <dbReference type="ARBA" id="ARBA00023136"/>
    </source>
</evidence>
<name>A0A1H8I9V2_9EURY</name>
<reference evidence="14" key="1">
    <citation type="submission" date="2016-10" db="EMBL/GenBank/DDBJ databases">
        <authorList>
            <person name="Varghese N."/>
            <person name="Submissions S."/>
        </authorList>
    </citation>
    <scope>NUCLEOTIDE SEQUENCE [LARGE SCALE GENOMIC DNA]</scope>
    <source>
        <strain evidence="14">IBRC-M 10043</strain>
    </source>
</reference>
<evidence type="ECO:0000256" key="8">
    <source>
        <dbReference type="ARBA" id="ARBA00059506"/>
    </source>
</evidence>
<feature type="coiled-coil region" evidence="11">
    <location>
        <begin position="85"/>
        <end position="119"/>
    </location>
</feature>
<evidence type="ECO:0000313" key="14">
    <source>
        <dbReference type="Proteomes" id="UP000198775"/>
    </source>
</evidence>
<dbReference type="RefSeq" id="WP_092658565.1">
    <property type="nucleotide sequence ID" value="NZ_FOCX01000004.1"/>
</dbReference>
<dbReference type="Proteomes" id="UP000198775">
    <property type="component" value="Unassembled WGS sequence"/>
</dbReference>
<dbReference type="GO" id="GO:0046961">
    <property type="term" value="F:proton-transporting ATPase activity, rotational mechanism"/>
    <property type="evidence" value="ECO:0007669"/>
    <property type="project" value="InterPro"/>
</dbReference>
<comment type="function">
    <text evidence="8">Component of the A-type ATP synthase that produces ATP from ADP in the presence of a proton gradient across the membrane.</text>
</comment>
<keyword evidence="4 10" id="KW-0812">Transmembrane</keyword>
<feature type="coiled-coil region" evidence="11">
    <location>
        <begin position="221"/>
        <end position="248"/>
    </location>
</feature>
<evidence type="ECO:0000256" key="12">
    <source>
        <dbReference type="SAM" id="MobiDB-lite"/>
    </source>
</evidence>
<evidence type="ECO:0000256" key="9">
    <source>
        <dbReference type="ARBA" id="ARBA00068671"/>
    </source>
</evidence>
<keyword evidence="7 10" id="KW-0472">Membrane</keyword>
<comment type="subcellular location">
    <subcellularLocation>
        <location evidence="1">Membrane</location>
        <topology evidence="1">Multi-pass membrane protein</topology>
    </subcellularLocation>
</comment>
<evidence type="ECO:0000256" key="2">
    <source>
        <dbReference type="ARBA" id="ARBA00009904"/>
    </source>
</evidence>
<dbReference type="GO" id="GO:0016471">
    <property type="term" value="C:vacuolar proton-transporting V-type ATPase complex"/>
    <property type="evidence" value="ECO:0007669"/>
    <property type="project" value="TreeGrafter"/>
</dbReference>
<dbReference type="InterPro" id="IPR002490">
    <property type="entry name" value="V-ATPase_116kDa_su"/>
</dbReference>
<dbReference type="AlphaFoldDB" id="A0A1H8I9V2"/>
<dbReference type="PANTHER" id="PTHR11629:SF63">
    <property type="entry name" value="V-TYPE PROTON ATPASE SUBUNIT A"/>
    <property type="match status" value="1"/>
</dbReference>
<feature type="compositionally biased region" description="Basic and acidic residues" evidence="12">
    <location>
        <begin position="312"/>
        <end position="333"/>
    </location>
</feature>
<keyword evidence="11" id="KW-0175">Coiled coil</keyword>
<sequence>MLRPERMSRVSVTGSKQVMETVVETVHELRLVDLSDYDGAWDGFEPGQPADGGDEASEKLVTVRSLKSILGVDEADAGPTRLVTDEALDEELEDIREEVNDLDDRREELKDELRTVEERIDSVEPFAALGIDLDLLTGYDSVSVAVGEGDAEAIEAELTGADGVAAFEVFSEGDAVAVFVYPEDASPTEPGTDLSVQDLLVGARFQAYEIPDAEGSPEEYISELNHRKQQLESKLDTVEDELEDLRLDVAGFLLAAEETLAIEAQKAEAPLSFATTENAFVAEGWLPTDEYDRLESALRQAVGDRVEVEELERAEYDDDGHVHHTEDVTEERGGSGGAEVGSPVSTESPESTESEQEQEKEKEPVADGGSVTMGDDQPPVVQKNPGAAKPFEALVGVINRPKYSEFDPTVLLFLTFPAFFGFMIGDLGYGILYVALGYWLYSSFDSDMIRSLGGVGIWAGAFTAIFGILYGEIFGTHMVATYLWGGSAPIHKGLQPYHSSWAQAWLVLSLLAGVVHLAIGWILDFIQNLQGHGLGDAIGESGSWLLMLFGIWAWIFGGAFGSAPGLLYGSGSVFNGNPLPLGFTGFPDPVGAVGLGVFFVGLVLLVRADPIETVEFLNVLVNVLSYTRIAAVLLAKAAMAFVVNLLVFGVYITMDHGDEVWHFGIGGMPEVGSMSHGHEVVGHMFGGLVHSGIAGVLAGILILVIGHILVLALGVTSAGLQGVRLEYVEFFGKFYEGGGRKYMPFGYEREYTAED</sequence>
<dbReference type="GO" id="GO:0007035">
    <property type="term" value="P:vacuolar acidification"/>
    <property type="evidence" value="ECO:0007669"/>
    <property type="project" value="TreeGrafter"/>
</dbReference>
<protein>
    <recommendedName>
        <fullName evidence="9 10">A-type ATP synthase subunit I</fullName>
    </recommendedName>
</protein>
<dbReference type="Gene3D" id="3.30.70.2750">
    <property type="match status" value="1"/>
</dbReference>
<gene>
    <name evidence="13" type="ORF">SAMN05216388_1004100</name>
</gene>